<dbReference type="Gene3D" id="3.50.50.60">
    <property type="entry name" value="FAD/NAD(P)-binding domain"/>
    <property type="match status" value="1"/>
</dbReference>
<dbReference type="InterPro" id="IPR050982">
    <property type="entry name" value="Auxin_biosynth/cation_transpt"/>
</dbReference>
<evidence type="ECO:0000313" key="3">
    <source>
        <dbReference type="Proteomes" id="UP001442841"/>
    </source>
</evidence>
<sequence>MVIGGGQAALAAAYFLRRAKLDHVVLDDQPGPGGAWPHTWPSLRLFSPAEFSSLPGWRMPAYQPGNPDAPHVVDYLRRYEERYEIPVERPVRVRRVSGRLGEFVIETDRGTWAADAVISATGTWSRRYVPFYPGADRFTGTQTHSAFYRGPEAYAGRRVLVIGGANSGAQIAAELSWTSDLTWCTLGPLRYLPDDVDGRDLFQIASKRVRGEGTSIAHLGDIVVLPPVKAARDAGNLNARRMFEQFTVTGIAFADGTEQPIDDVIWCTGFRPALNHLNSLELPRENGRIVTDGPRVPGLPGLYLVGYGDWCGPASATLIGVGQWARMAVNHVSESLA</sequence>
<keyword evidence="1" id="KW-0560">Oxidoreductase</keyword>
<keyword evidence="2" id="KW-0503">Monooxygenase</keyword>
<organism evidence="2 3">
    <name type="scientific">Ammonicoccus fulvus</name>
    <dbReference type="NCBI Taxonomy" id="3138240"/>
    <lineage>
        <taxon>Bacteria</taxon>
        <taxon>Bacillati</taxon>
        <taxon>Actinomycetota</taxon>
        <taxon>Actinomycetes</taxon>
        <taxon>Propionibacteriales</taxon>
        <taxon>Propionibacteriaceae</taxon>
        <taxon>Ammonicoccus</taxon>
    </lineage>
</organism>
<dbReference type="InterPro" id="IPR036188">
    <property type="entry name" value="FAD/NAD-bd_sf"/>
</dbReference>
<dbReference type="InterPro" id="IPR036291">
    <property type="entry name" value="NAD(P)-bd_dom_sf"/>
</dbReference>
<accession>A0ABZ3FQH8</accession>
<dbReference type="SUPFAM" id="SSF51735">
    <property type="entry name" value="NAD(P)-binding Rossmann-fold domains"/>
    <property type="match status" value="1"/>
</dbReference>
<gene>
    <name evidence="2" type="ORF">AADG42_13750</name>
</gene>
<protein>
    <submittedName>
        <fullName evidence="2">ArsO family NAD(P)H-dependent flavin-containing monooxygenase</fullName>
    </submittedName>
</protein>
<evidence type="ECO:0000313" key="2">
    <source>
        <dbReference type="EMBL" id="XAN08318.1"/>
    </source>
</evidence>
<dbReference type="GO" id="GO:0004497">
    <property type="term" value="F:monooxygenase activity"/>
    <property type="evidence" value="ECO:0007669"/>
    <property type="project" value="UniProtKB-KW"/>
</dbReference>
<dbReference type="Proteomes" id="UP001442841">
    <property type="component" value="Chromosome"/>
</dbReference>
<dbReference type="Pfam" id="PF13738">
    <property type="entry name" value="Pyr_redox_3"/>
    <property type="match status" value="1"/>
</dbReference>
<dbReference type="EMBL" id="CP154795">
    <property type="protein sequence ID" value="XAN08318.1"/>
    <property type="molecule type" value="Genomic_DNA"/>
</dbReference>
<dbReference type="PANTHER" id="PTHR43539:SF78">
    <property type="entry name" value="FLAVIN-CONTAINING MONOOXYGENASE"/>
    <property type="match status" value="1"/>
</dbReference>
<name>A0ABZ3FQH8_9ACTN</name>
<proteinExistence type="predicted"/>
<reference evidence="2 3" key="1">
    <citation type="submission" date="2024-04" db="EMBL/GenBank/DDBJ databases">
        <title>Isolation of an actinomycete strain from pig manure.</title>
        <authorList>
            <person name="Gong T."/>
            <person name="Yu Z."/>
            <person name="An M."/>
            <person name="Wei C."/>
            <person name="Yang W."/>
            <person name="Liu L."/>
        </authorList>
    </citation>
    <scope>NUCLEOTIDE SEQUENCE [LARGE SCALE GENOMIC DNA]</scope>
    <source>
        <strain evidence="2 3">ZF39</strain>
    </source>
</reference>
<evidence type="ECO:0000256" key="1">
    <source>
        <dbReference type="ARBA" id="ARBA00023002"/>
    </source>
</evidence>
<dbReference type="NCBIfam" id="NF040505">
    <property type="entry name" value="ArsO_flavin_mono"/>
    <property type="match status" value="1"/>
</dbReference>
<keyword evidence="3" id="KW-1185">Reference proteome</keyword>
<dbReference type="SUPFAM" id="SSF51905">
    <property type="entry name" value="FAD/NAD(P)-binding domain"/>
    <property type="match status" value="1"/>
</dbReference>
<dbReference type="PANTHER" id="PTHR43539">
    <property type="entry name" value="FLAVIN-BINDING MONOOXYGENASE-LIKE PROTEIN (AFU_ORTHOLOGUE AFUA_4G09220)"/>
    <property type="match status" value="1"/>
</dbReference>
<dbReference type="RefSeq" id="WP_425309773.1">
    <property type="nucleotide sequence ID" value="NZ_CP154795.1"/>
</dbReference>